<feature type="region of interest" description="Disordered" evidence="1">
    <location>
        <begin position="32"/>
        <end position="59"/>
    </location>
</feature>
<dbReference type="EMBL" id="WKJM01000043">
    <property type="protein sequence ID" value="MRX11726.1"/>
    <property type="molecule type" value="Genomic_DNA"/>
</dbReference>
<gene>
    <name evidence="2" type="ORF">GJ697_28245</name>
</gene>
<reference evidence="2 3" key="1">
    <citation type="submission" date="2019-11" db="EMBL/GenBank/DDBJ databases">
        <title>Novel species isolated from a subtropical stream in China.</title>
        <authorList>
            <person name="Lu H."/>
        </authorList>
    </citation>
    <scope>NUCLEOTIDE SEQUENCE [LARGE SCALE GENOMIC DNA]</scope>
    <source>
        <strain evidence="2 3">FT25W</strain>
    </source>
</reference>
<evidence type="ECO:0000256" key="1">
    <source>
        <dbReference type="SAM" id="MobiDB-lite"/>
    </source>
</evidence>
<comment type="caution">
    <text evidence="2">The sequence shown here is derived from an EMBL/GenBank/DDBJ whole genome shotgun (WGS) entry which is preliminary data.</text>
</comment>
<feature type="compositionally biased region" description="Polar residues" evidence="1">
    <location>
        <begin position="47"/>
        <end position="59"/>
    </location>
</feature>
<dbReference type="RefSeq" id="WP_154370424.1">
    <property type="nucleotide sequence ID" value="NZ_WKJM01000043.1"/>
</dbReference>
<dbReference type="Proteomes" id="UP000481037">
    <property type="component" value="Unassembled WGS sequence"/>
</dbReference>
<protein>
    <submittedName>
        <fullName evidence="2">Uncharacterized protein</fullName>
    </submittedName>
</protein>
<organism evidence="2 3">
    <name type="scientific">Duganella alba</name>
    <dbReference type="NCBI Taxonomy" id="2666081"/>
    <lineage>
        <taxon>Bacteria</taxon>
        <taxon>Pseudomonadati</taxon>
        <taxon>Pseudomonadota</taxon>
        <taxon>Betaproteobacteria</taxon>
        <taxon>Burkholderiales</taxon>
        <taxon>Oxalobacteraceae</taxon>
        <taxon>Telluria group</taxon>
        <taxon>Duganella</taxon>
    </lineage>
</organism>
<proteinExistence type="predicted"/>
<evidence type="ECO:0000313" key="3">
    <source>
        <dbReference type="Proteomes" id="UP000481037"/>
    </source>
</evidence>
<evidence type="ECO:0000313" key="2">
    <source>
        <dbReference type="EMBL" id="MRX11726.1"/>
    </source>
</evidence>
<accession>A0A6L5QPD3</accession>
<name>A0A6L5QPD3_9BURK</name>
<sequence length="59" mass="5850">MTLIGLPTPRLTLRPNDCPAGDAAAALQVAPGNSGQALTGPVAHTPASASRQCSAAVQR</sequence>
<dbReference type="AlphaFoldDB" id="A0A6L5QPD3"/>
<keyword evidence="3" id="KW-1185">Reference proteome</keyword>